<proteinExistence type="predicted"/>
<name>D7LV99_ARALL</name>
<dbReference type="Proteomes" id="UP000008694">
    <property type="component" value="Unassembled WGS sequence"/>
</dbReference>
<dbReference type="EMBL" id="GL348717">
    <property type="protein sequence ID" value="EFH54309.1"/>
    <property type="molecule type" value="Genomic_DNA"/>
</dbReference>
<sequence>MHERLFHEATDRCGHLCPCRDMEVDHPSCLLASPVKKVRIFEHSIEVKTDQSDGEADEILLRPNVGSK</sequence>
<gene>
    <name evidence="1" type="ORF">ARALYDRAFT_907024</name>
</gene>
<keyword evidence="2" id="KW-1185">Reference proteome</keyword>
<evidence type="ECO:0000313" key="1">
    <source>
        <dbReference type="EMBL" id="EFH54309.1"/>
    </source>
</evidence>
<dbReference type="Gramene" id="scaffold_502728.1">
    <property type="protein sequence ID" value="scaffold_502728.1"/>
    <property type="gene ID" value="scaffold_502728.1"/>
</dbReference>
<evidence type="ECO:0000313" key="2">
    <source>
        <dbReference type="Proteomes" id="UP000008694"/>
    </source>
</evidence>
<organism evidence="2">
    <name type="scientific">Arabidopsis lyrata subsp. lyrata</name>
    <name type="common">Lyre-leaved rock-cress</name>
    <dbReference type="NCBI Taxonomy" id="81972"/>
    <lineage>
        <taxon>Eukaryota</taxon>
        <taxon>Viridiplantae</taxon>
        <taxon>Streptophyta</taxon>
        <taxon>Embryophyta</taxon>
        <taxon>Tracheophyta</taxon>
        <taxon>Spermatophyta</taxon>
        <taxon>Magnoliopsida</taxon>
        <taxon>eudicotyledons</taxon>
        <taxon>Gunneridae</taxon>
        <taxon>Pentapetalae</taxon>
        <taxon>rosids</taxon>
        <taxon>malvids</taxon>
        <taxon>Brassicales</taxon>
        <taxon>Brassicaceae</taxon>
        <taxon>Camelineae</taxon>
        <taxon>Arabidopsis</taxon>
    </lineage>
</organism>
<accession>D7LV99</accession>
<dbReference type="AlphaFoldDB" id="D7LV99"/>
<reference evidence="2" key="1">
    <citation type="journal article" date="2011" name="Nat. Genet.">
        <title>The Arabidopsis lyrata genome sequence and the basis of rapid genome size change.</title>
        <authorList>
            <person name="Hu T.T."/>
            <person name="Pattyn P."/>
            <person name="Bakker E.G."/>
            <person name="Cao J."/>
            <person name="Cheng J.-F."/>
            <person name="Clark R.M."/>
            <person name="Fahlgren N."/>
            <person name="Fawcett J.A."/>
            <person name="Grimwood J."/>
            <person name="Gundlach H."/>
            <person name="Haberer G."/>
            <person name="Hollister J.D."/>
            <person name="Ossowski S."/>
            <person name="Ottilar R.P."/>
            <person name="Salamov A.A."/>
            <person name="Schneeberger K."/>
            <person name="Spannagl M."/>
            <person name="Wang X."/>
            <person name="Yang L."/>
            <person name="Nasrallah M.E."/>
            <person name="Bergelson J."/>
            <person name="Carrington J.C."/>
            <person name="Gaut B.S."/>
            <person name="Schmutz J."/>
            <person name="Mayer K.F.X."/>
            <person name="Van de Peer Y."/>
            <person name="Grigoriev I.V."/>
            <person name="Nordborg M."/>
            <person name="Weigel D."/>
            <person name="Guo Y.-L."/>
        </authorList>
    </citation>
    <scope>NUCLEOTIDE SEQUENCE [LARGE SCALE GENOMIC DNA]</scope>
    <source>
        <strain evidence="2">cv. MN47</strain>
    </source>
</reference>
<dbReference type="HOGENOM" id="CLU_2797416_0_0_1"/>
<protein>
    <submittedName>
        <fullName evidence="1">Uncharacterized protein</fullName>
    </submittedName>
</protein>